<dbReference type="AlphaFoldDB" id="T2G9B8"/>
<dbReference type="PROSITE" id="PS00018">
    <property type="entry name" value="EF_HAND_1"/>
    <property type="match status" value="2"/>
</dbReference>
<evidence type="ECO:0000259" key="2">
    <source>
        <dbReference type="PROSITE" id="PS50222"/>
    </source>
</evidence>
<evidence type="ECO:0000313" key="3">
    <source>
        <dbReference type="EMBL" id="AGW12883.1"/>
    </source>
</evidence>
<name>T2G9B8_MEGG1</name>
<dbReference type="InterPro" id="IPR002048">
    <property type="entry name" value="EF_hand_dom"/>
</dbReference>
<feature type="domain" description="EF-hand" evidence="2">
    <location>
        <begin position="33"/>
        <end position="62"/>
    </location>
</feature>
<feature type="chain" id="PRO_5004588250" evidence="1">
    <location>
        <begin position="23"/>
        <end position="97"/>
    </location>
</feature>
<sequence>MSNIAIILIILAAMIIAAPVAAQPGAGMSRGQEFIFRKMDTNRDGTVDQQEYQAAMQERFNQTDANHDGVLTQEEMAARMTQLQELRRMRQQGGGAE</sequence>
<keyword evidence="4" id="KW-1185">Reference proteome</keyword>
<evidence type="ECO:0000256" key="1">
    <source>
        <dbReference type="SAM" id="SignalP"/>
    </source>
</evidence>
<dbReference type="Gene3D" id="1.10.238.10">
    <property type="entry name" value="EF-hand"/>
    <property type="match status" value="2"/>
</dbReference>
<dbReference type="OrthoDB" id="5703633at2"/>
<evidence type="ECO:0000313" key="4">
    <source>
        <dbReference type="Proteomes" id="UP000016587"/>
    </source>
</evidence>
<dbReference type="CDD" id="cd00051">
    <property type="entry name" value="EFh"/>
    <property type="match status" value="1"/>
</dbReference>
<dbReference type="STRING" id="1121448.DGI_1006"/>
<dbReference type="PATRIC" id="fig|1121448.10.peg.1009"/>
<dbReference type="EMBL" id="CP006585">
    <property type="protein sequence ID" value="AGW12883.1"/>
    <property type="molecule type" value="Genomic_DNA"/>
</dbReference>
<reference evidence="3 4" key="1">
    <citation type="journal article" date="2013" name="J. Bacteriol.">
        <title>Roles of HynAB and Ech, the only two hydrogenases found in the model sulfate reducer Desulfovibrio gigas.</title>
        <authorList>
            <person name="Morais-Silva F.O."/>
            <person name="Santos C.I."/>
            <person name="Rodrigues R."/>
            <person name="Pereira I.A."/>
            <person name="Rodrigues-Pousada C."/>
        </authorList>
    </citation>
    <scope>NUCLEOTIDE SEQUENCE [LARGE SCALE GENOMIC DNA]</scope>
    <source>
        <strain evidence="4">ATCC 19364 / DSM 1382 / NCIMB 9332 / VKM B-1759</strain>
    </source>
</reference>
<dbReference type="InterPro" id="IPR018247">
    <property type="entry name" value="EF_Hand_1_Ca_BS"/>
</dbReference>
<dbReference type="SUPFAM" id="SSF47473">
    <property type="entry name" value="EF-hand"/>
    <property type="match status" value="1"/>
</dbReference>
<feature type="signal peptide" evidence="1">
    <location>
        <begin position="1"/>
        <end position="22"/>
    </location>
</feature>
<dbReference type="GO" id="GO:0005509">
    <property type="term" value="F:calcium ion binding"/>
    <property type="evidence" value="ECO:0007669"/>
    <property type="project" value="InterPro"/>
</dbReference>
<dbReference type="PROSITE" id="PS50222">
    <property type="entry name" value="EF_HAND_2"/>
    <property type="match status" value="1"/>
</dbReference>
<dbReference type="KEGG" id="dgg:DGI_1006"/>
<dbReference type="RefSeq" id="WP_021759619.1">
    <property type="nucleotide sequence ID" value="NC_022444.1"/>
</dbReference>
<reference evidence="4" key="2">
    <citation type="submission" date="2013-07" db="EMBL/GenBank/DDBJ databases">
        <authorList>
            <person name="Morais-Silva F.O."/>
            <person name="Rezende A.M."/>
            <person name="Pimentel C."/>
            <person name="Resende D.M."/>
            <person name="Santos C.I."/>
            <person name="Clemente C."/>
            <person name="de Oliveira L.M."/>
            <person name="da Silva S.M."/>
            <person name="Costa D.A."/>
            <person name="Varela-Raposo A."/>
            <person name="Horacio E.C.A."/>
            <person name="Matos M."/>
            <person name="Flores O."/>
            <person name="Ruiz J.C."/>
            <person name="Rodrigues-Pousada C."/>
        </authorList>
    </citation>
    <scope>NUCLEOTIDE SEQUENCE [LARGE SCALE GENOMIC DNA]</scope>
    <source>
        <strain evidence="4">ATCC 19364 / DSM 1382 / NCIMB 9332 / VKM B-1759</strain>
    </source>
</reference>
<dbReference type="InterPro" id="IPR011992">
    <property type="entry name" value="EF-hand-dom_pair"/>
</dbReference>
<dbReference type="Pfam" id="PF00036">
    <property type="entry name" value="EF-hand_1"/>
    <property type="match status" value="1"/>
</dbReference>
<dbReference type="SMART" id="SM00054">
    <property type="entry name" value="EFh"/>
    <property type="match status" value="2"/>
</dbReference>
<organism evidence="3 4">
    <name type="scientific">Megalodesulfovibrio gigas (strain ATCC 19364 / DSM 1382 / NCIMB 9332 / VKM B-1759)</name>
    <name type="common">Desulfovibrio gigas</name>
    <dbReference type="NCBI Taxonomy" id="1121448"/>
    <lineage>
        <taxon>Bacteria</taxon>
        <taxon>Pseudomonadati</taxon>
        <taxon>Thermodesulfobacteriota</taxon>
        <taxon>Desulfovibrionia</taxon>
        <taxon>Desulfovibrionales</taxon>
        <taxon>Desulfovibrionaceae</taxon>
        <taxon>Megalodesulfovibrio</taxon>
    </lineage>
</organism>
<accession>T2G9B8</accession>
<gene>
    <name evidence="3" type="ORF">DGI_1006</name>
</gene>
<proteinExistence type="predicted"/>
<keyword evidence="1" id="KW-0732">Signal</keyword>
<dbReference type="HOGENOM" id="CLU_2342181_0_0_7"/>
<dbReference type="Proteomes" id="UP000016587">
    <property type="component" value="Chromosome"/>
</dbReference>
<protein>
    <submittedName>
        <fullName evidence="3">Putative EF hand repeat-containing protein</fullName>
    </submittedName>
</protein>